<dbReference type="EMBL" id="JANHOG010001533">
    <property type="protein sequence ID" value="KAJ3535528.1"/>
    <property type="molecule type" value="Genomic_DNA"/>
</dbReference>
<comment type="caution">
    <text evidence="1">The sequence shown here is derived from an EMBL/GenBank/DDBJ whole genome shotgun (WGS) entry which is preliminary data.</text>
</comment>
<gene>
    <name evidence="1" type="ORF">NM688_g6965</name>
</gene>
<name>A0ACC1SAS8_9APHY</name>
<reference evidence="1" key="1">
    <citation type="submission" date="2022-07" db="EMBL/GenBank/DDBJ databases">
        <title>Genome Sequence of Phlebia brevispora.</title>
        <authorList>
            <person name="Buettner E."/>
        </authorList>
    </citation>
    <scope>NUCLEOTIDE SEQUENCE</scope>
    <source>
        <strain evidence="1">MPL23</strain>
    </source>
</reference>
<evidence type="ECO:0000313" key="2">
    <source>
        <dbReference type="Proteomes" id="UP001148662"/>
    </source>
</evidence>
<keyword evidence="2" id="KW-1185">Reference proteome</keyword>
<sequence length="584" mass="66170">MLVFRDSCSFCGRQNTMLSSCRRDATRPCTARAITNILTNCGRSARFKPMQRALLTHGFDMLRDLKAVRSSSAPVMQSTTHEASIRVSFPPLSLERFCTEPRVIVSNLYCFLFVFPWPAATVAEKSRCVTFRSYDDRNVAHNSGNSFTPNCYGLSSGFVARCNKLRIQIPDSNTDMEGRSRMPNYYMPQRSEAYYVEAEQFRKDVHSPLRECWTTFLPNFCYPATYPKQSNHVDYGWYNTSPLEQTFLTSFDPVYGPGQNPGREMLDYEWGVNATTDEHSLAQATYSHDTPLPNPADTGWSNSGYPTVSAPPFPYTYDLIAAAPFLNSVYQESRRGEEQHYRAPPAQDPPIMTAFENLTITAQTHEHIGHGEEHRYGPPPIPPAHTRPEAPQSQLMVESGSHNSTFEAQANIEFWVNGRKGMSLADAGQDNPLALTGANDLVFEELRAKVSYRLMHRRFGEFKRQKYSRVKACRKGDWQSVTRAKVAKQIKEVVCAFVEYHTHMKATGVESLVLLEVRQVSKGSWQPLWPRATRRSLPIEANEMKINKQDDEGDKGSAYRIPGVCSRYTMPISSFLDVSMHEST</sequence>
<proteinExistence type="predicted"/>
<accession>A0ACC1SAS8</accession>
<protein>
    <submittedName>
        <fullName evidence="1">Uncharacterized protein</fullName>
    </submittedName>
</protein>
<evidence type="ECO:0000313" key="1">
    <source>
        <dbReference type="EMBL" id="KAJ3535528.1"/>
    </source>
</evidence>
<organism evidence="1 2">
    <name type="scientific">Phlebia brevispora</name>
    <dbReference type="NCBI Taxonomy" id="194682"/>
    <lineage>
        <taxon>Eukaryota</taxon>
        <taxon>Fungi</taxon>
        <taxon>Dikarya</taxon>
        <taxon>Basidiomycota</taxon>
        <taxon>Agaricomycotina</taxon>
        <taxon>Agaricomycetes</taxon>
        <taxon>Polyporales</taxon>
        <taxon>Meruliaceae</taxon>
        <taxon>Phlebia</taxon>
    </lineage>
</organism>
<dbReference type="Proteomes" id="UP001148662">
    <property type="component" value="Unassembled WGS sequence"/>
</dbReference>